<dbReference type="STRING" id="299255.SAMN02745129_2627"/>
<name>A0A1M5ULK8_9GAMM</name>
<protein>
    <submittedName>
        <fullName evidence="1">Uncharacterized protein</fullName>
    </submittedName>
</protein>
<dbReference type="AlphaFoldDB" id="A0A1M5ULK8"/>
<gene>
    <name evidence="1" type="ORF">SAMN02745129_2627</name>
</gene>
<reference evidence="1 2" key="1">
    <citation type="submission" date="2016-11" db="EMBL/GenBank/DDBJ databases">
        <authorList>
            <person name="Jaros S."/>
            <person name="Januszkiewicz K."/>
            <person name="Wedrychowicz H."/>
        </authorList>
    </citation>
    <scope>NUCLEOTIDE SEQUENCE [LARGE SCALE GENOMIC DNA]</scope>
    <source>
        <strain evidence="1 2">DSM 16917</strain>
    </source>
</reference>
<proteinExistence type="predicted"/>
<keyword evidence="2" id="KW-1185">Reference proteome</keyword>
<sequence length="290" mass="31907">MTPNKLRSFCQQLIKDLGLHSGTPADASSTSRALLSPSVQGFKAPTSLSAGAIPGFKQQLSDWTLVCDSEAEATEAFHALTKHFPFSCQSKTYSIGCLEPEARPQAGKVSYGSLEIEEPNASFEADRFPVNALMLRHPHEDNRYLVLFSHEGLALDKDKLDTKFAKFLEHVKNDYASDLAKQCRTGRKTPVGHKWHSPLLLTGDIDPCMRDAHQFINKSFEQSQRLSDTALAACKLLALNPKAPGSAVFARSILEKRSTISEEHMALLEAHVSENFRDLSQARSAAPELG</sequence>
<dbReference type="Proteomes" id="UP000184268">
    <property type="component" value="Unassembled WGS sequence"/>
</dbReference>
<dbReference type="EMBL" id="FQXG01000003">
    <property type="protein sequence ID" value="SHH63851.1"/>
    <property type="molecule type" value="Genomic_DNA"/>
</dbReference>
<evidence type="ECO:0000313" key="2">
    <source>
        <dbReference type="Proteomes" id="UP000184268"/>
    </source>
</evidence>
<dbReference type="RefSeq" id="WP_067654982.1">
    <property type="nucleotide sequence ID" value="NZ_FQXG01000003.1"/>
</dbReference>
<organism evidence="1 2">
    <name type="scientific">Ferrimonas marina</name>
    <dbReference type="NCBI Taxonomy" id="299255"/>
    <lineage>
        <taxon>Bacteria</taxon>
        <taxon>Pseudomonadati</taxon>
        <taxon>Pseudomonadota</taxon>
        <taxon>Gammaproteobacteria</taxon>
        <taxon>Alteromonadales</taxon>
        <taxon>Ferrimonadaceae</taxon>
        <taxon>Ferrimonas</taxon>
    </lineage>
</organism>
<evidence type="ECO:0000313" key="1">
    <source>
        <dbReference type="EMBL" id="SHH63851.1"/>
    </source>
</evidence>
<accession>A0A1M5ULK8</accession>